<keyword evidence="6" id="KW-0443">Lipid metabolism</keyword>
<evidence type="ECO:0000256" key="1">
    <source>
        <dbReference type="ARBA" id="ARBA00008831"/>
    </source>
</evidence>
<feature type="domain" description="Mvd1 C-terminal" evidence="8">
    <location>
        <begin position="201"/>
        <end position="331"/>
    </location>
</feature>
<dbReference type="InterPro" id="IPR014721">
    <property type="entry name" value="Ribsml_uS5_D2-typ_fold_subgr"/>
</dbReference>
<dbReference type="InterPro" id="IPR036554">
    <property type="entry name" value="GHMP_kinase_C_sf"/>
</dbReference>
<dbReference type="GO" id="GO:0005524">
    <property type="term" value="F:ATP binding"/>
    <property type="evidence" value="ECO:0007669"/>
    <property type="project" value="UniProtKB-KW"/>
</dbReference>
<organism evidence="10 11">
    <name type="scientific">Alkalispirochaeta americana</name>
    <dbReference type="NCBI Taxonomy" id="159291"/>
    <lineage>
        <taxon>Bacteria</taxon>
        <taxon>Pseudomonadati</taxon>
        <taxon>Spirochaetota</taxon>
        <taxon>Spirochaetia</taxon>
        <taxon>Spirochaetales</taxon>
        <taxon>Spirochaetaceae</taxon>
        <taxon>Alkalispirochaeta</taxon>
    </lineage>
</organism>
<dbReference type="STRING" id="159291.SAMN05920897_10859"/>
<dbReference type="Gene3D" id="3.30.70.890">
    <property type="entry name" value="GHMP kinase, C-terminal domain"/>
    <property type="match status" value="1"/>
</dbReference>
<dbReference type="GO" id="GO:0004163">
    <property type="term" value="F:diphosphomevalonate decarboxylase activity"/>
    <property type="evidence" value="ECO:0007669"/>
    <property type="project" value="UniProtKB-EC"/>
</dbReference>
<keyword evidence="3" id="KW-0444">Lipid biosynthesis</keyword>
<evidence type="ECO:0000256" key="7">
    <source>
        <dbReference type="ARBA" id="ARBA00023239"/>
    </source>
</evidence>
<dbReference type="RefSeq" id="WP_076488629.1">
    <property type="nucleotide sequence ID" value="NZ_FTMS01000008.1"/>
</dbReference>
<proteinExistence type="inferred from homology"/>
<accession>A0A1N6SF70</accession>
<dbReference type="InterPro" id="IPR029765">
    <property type="entry name" value="Mev_diP_decarb"/>
</dbReference>
<keyword evidence="5" id="KW-0067">ATP-binding</keyword>
<evidence type="ECO:0000313" key="11">
    <source>
        <dbReference type="Proteomes" id="UP000186400"/>
    </source>
</evidence>
<dbReference type="PIRSF" id="PIRSF015950">
    <property type="entry name" value="Mev_P_decrbx"/>
    <property type="match status" value="1"/>
</dbReference>
<dbReference type="InterPro" id="IPR053859">
    <property type="entry name" value="MVD-like_N"/>
</dbReference>
<dbReference type="EC" id="4.1.1.33" evidence="2"/>
<dbReference type="InterPro" id="IPR005935">
    <property type="entry name" value="Mev_decarb"/>
</dbReference>
<evidence type="ECO:0000259" key="9">
    <source>
        <dbReference type="Pfam" id="PF22700"/>
    </source>
</evidence>
<dbReference type="GO" id="GO:0019287">
    <property type="term" value="P:isopentenyl diphosphate biosynthetic process, mevalonate pathway"/>
    <property type="evidence" value="ECO:0007669"/>
    <property type="project" value="InterPro"/>
</dbReference>
<evidence type="ECO:0000256" key="6">
    <source>
        <dbReference type="ARBA" id="ARBA00023098"/>
    </source>
</evidence>
<keyword evidence="7" id="KW-0456">Lyase</keyword>
<dbReference type="EMBL" id="FTMS01000008">
    <property type="protein sequence ID" value="SIQ39768.1"/>
    <property type="molecule type" value="Genomic_DNA"/>
</dbReference>
<protein>
    <recommendedName>
        <fullName evidence="2">diphosphomevalonate decarboxylase</fullName>
        <ecNumber evidence="2">4.1.1.33</ecNumber>
    </recommendedName>
</protein>
<keyword evidence="4" id="KW-0547">Nucleotide-binding</keyword>
<dbReference type="AlphaFoldDB" id="A0A1N6SF70"/>
<dbReference type="PANTHER" id="PTHR10977:SF3">
    <property type="entry name" value="DIPHOSPHOMEVALONATE DECARBOXYLASE"/>
    <property type="match status" value="1"/>
</dbReference>
<name>A0A1N6SF70_9SPIO</name>
<evidence type="ECO:0000256" key="4">
    <source>
        <dbReference type="ARBA" id="ARBA00022741"/>
    </source>
</evidence>
<feature type="domain" description="Diphosphomevalonate decarboxylase-like N-terminal" evidence="9">
    <location>
        <begin position="20"/>
        <end position="185"/>
    </location>
</feature>
<dbReference type="InterPro" id="IPR020568">
    <property type="entry name" value="Ribosomal_Su5_D2-typ_SF"/>
</dbReference>
<evidence type="ECO:0000256" key="5">
    <source>
        <dbReference type="ARBA" id="ARBA00022840"/>
    </source>
</evidence>
<dbReference type="OrthoDB" id="5498344at2"/>
<dbReference type="Pfam" id="PF18376">
    <property type="entry name" value="MDD_C"/>
    <property type="match status" value="1"/>
</dbReference>
<evidence type="ECO:0000313" key="10">
    <source>
        <dbReference type="EMBL" id="SIQ39768.1"/>
    </source>
</evidence>
<evidence type="ECO:0000256" key="2">
    <source>
        <dbReference type="ARBA" id="ARBA00012296"/>
    </source>
</evidence>
<dbReference type="Proteomes" id="UP000186400">
    <property type="component" value="Unassembled WGS sequence"/>
</dbReference>
<dbReference type="PANTHER" id="PTHR10977">
    <property type="entry name" value="DIPHOSPHOMEVALONATE DECARBOXYLASE"/>
    <property type="match status" value="1"/>
</dbReference>
<reference evidence="10 11" key="1">
    <citation type="submission" date="2017-01" db="EMBL/GenBank/DDBJ databases">
        <authorList>
            <person name="Mah S.A."/>
            <person name="Swanson W.J."/>
            <person name="Moy G.W."/>
            <person name="Vacquier V.D."/>
        </authorList>
    </citation>
    <scope>NUCLEOTIDE SEQUENCE [LARGE SCALE GENOMIC DNA]</scope>
    <source>
        <strain evidence="10 11">ASpG1</strain>
    </source>
</reference>
<keyword evidence="11" id="KW-1185">Reference proteome</keyword>
<dbReference type="NCBIfam" id="TIGR01240">
    <property type="entry name" value="mevDPdecarb"/>
    <property type="match status" value="1"/>
</dbReference>
<evidence type="ECO:0000256" key="3">
    <source>
        <dbReference type="ARBA" id="ARBA00022516"/>
    </source>
</evidence>
<dbReference type="InterPro" id="IPR041431">
    <property type="entry name" value="Mvd1_C"/>
</dbReference>
<dbReference type="GO" id="GO:0005829">
    <property type="term" value="C:cytosol"/>
    <property type="evidence" value="ECO:0007669"/>
    <property type="project" value="InterPro"/>
</dbReference>
<dbReference type="Gene3D" id="3.30.230.10">
    <property type="match status" value="1"/>
</dbReference>
<dbReference type="SUPFAM" id="SSF55060">
    <property type="entry name" value="GHMP Kinase, C-terminal domain"/>
    <property type="match status" value="1"/>
</dbReference>
<dbReference type="SUPFAM" id="SSF54211">
    <property type="entry name" value="Ribosomal protein S5 domain 2-like"/>
    <property type="match status" value="1"/>
</dbReference>
<evidence type="ECO:0000259" key="8">
    <source>
        <dbReference type="Pfam" id="PF18376"/>
    </source>
</evidence>
<gene>
    <name evidence="10" type="ORF">SAMN05920897_10859</name>
</gene>
<dbReference type="Pfam" id="PF22700">
    <property type="entry name" value="MVD-like_N"/>
    <property type="match status" value="1"/>
</dbReference>
<sequence>MSHDPGQGPESFPRTISATAHPSLAVAKYWGKQTGAINTAATPSVAITLGAIAARTTLTVDCASEGDQPCRDQVVLNGVSQDPRRFRPFFDAVREVITLNCPHQDGGSDQAGECLFFTVRSDNDFPTAAGLASSAAGFAALAASALTATLGERPPEEISRLARIGSGSACRSVYGGFTRWDAGAPAAEQLYPETWWPDLRVVVLPVSSAEKPLSSRDAMNRTRDTSPFYDAWVADAPSLAGETREAIAQRDLERLGQTARLSYLRMFSTMFAAAPPIMYWLPQSLEIIRGLEELRRMGLPVWETMDAGPQVKVITDAAHARQVAEEFRDLLVSPAIISEVGPGVTVGTASDRTVSGGDHA</sequence>
<comment type="similarity">
    <text evidence="1">Belongs to the diphosphomevalonate decarboxylase family.</text>
</comment>